<dbReference type="PROSITE" id="PS51257">
    <property type="entry name" value="PROKAR_LIPOPROTEIN"/>
    <property type="match status" value="1"/>
</dbReference>
<evidence type="ECO:0000256" key="2">
    <source>
        <dbReference type="SAM" id="SignalP"/>
    </source>
</evidence>
<evidence type="ECO:0000256" key="1">
    <source>
        <dbReference type="SAM" id="MobiDB-lite"/>
    </source>
</evidence>
<organism evidence="3">
    <name type="scientific">uncultured Eubacteriales bacterium</name>
    <dbReference type="NCBI Taxonomy" id="172733"/>
    <lineage>
        <taxon>Bacteria</taxon>
        <taxon>Bacillati</taxon>
        <taxon>Bacillota</taxon>
        <taxon>Clostridia</taxon>
        <taxon>Eubacteriales</taxon>
        <taxon>environmental samples</taxon>
    </lineage>
</organism>
<protein>
    <submittedName>
        <fullName evidence="3">Uncharacterized protein</fullName>
    </submittedName>
</protein>
<feature type="signal peptide" evidence="2">
    <location>
        <begin position="1"/>
        <end position="22"/>
    </location>
</feature>
<keyword evidence="2" id="KW-0732">Signal</keyword>
<sequence>MKKTAAVLGILCLLLLSGCVKEPPGGSEPSPPVQTTGTSPTESPTPPETSQPQDTDEPNNTPPPGETNPPAGFLSAEELSALAAQWCDDYADRFSNYETVRIGRGYWFAEYTGAAGTVTFTASDGLDGAVYFLPDDGVLGPDGAAAQMLGQEAGHLILVDRARAVEELSQRMAAMAGENLTKETALDAFLKSAQYTPALLEDMWYCVNVDDTGYILMAYNGAYRLQRMAAMPDYAASPEFQVRIAFDEAATAYSWLRRAPLPLDRGTTADLGDGRSWYRVDYPGISSMLELRTYLKNLFSDEIVDALLGEGSYADVDGVLYAYEFSNDLPAPEGQGTVVRESATKVIYHLNTDCVYEKVGDRWLFTEFSLTA</sequence>
<name>A0A212K5N3_9FIRM</name>
<feature type="compositionally biased region" description="Low complexity" evidence="1">
    <location>
        <begin position="21"/>
        <end position="42"/>
    </location>
</feature>
<accession>A0A212K5N3</accession>
<feature type="chain" id="PRO_5038413120" evidence="2">
    <location>
        <begin position="23"/>
        <end position="372"/>
    </location>
</feature>
<reference evidence="3" key="1">
    <citation type="submission" date="2016-04" db="EMBL/GenBank/DDBJ databases">
        <authorList>
            <person name="Evans L.H."/>
            <person name="Alamgir A."/>
            <person name="Owens N."/>
            <person name="Weber N.D."/>
            <person name="Virtaneva K."/>
            <person name="Barbian K."/>
            <person name="Babar A."/>
            <person name="Rosenke K."/>
        </authorList>
    </citation>
    <scope>NUCLEOTIDE SEQUENCE</scope>
    <source>
        <strain evidence="3">86</strain>
    </source>
</reference>
<dbReference type="AlphaFoldDB" id="A0A212K5N3"/>
<evidence type="ECO:0000313" key="3">
    <source>
        <dbReference type="EMBL" id="SBW06966.1"/>
    </source>
</evidence>
<feature type="region of interest" description="Disordered" evidence="1">
    <location>
        <begin position="21"/>
        <end position="72"/>
    </location>
</feature>
<proteinExistence type="predicted"/>
<dbReference type="EMBL" id="FLUN01000001">
    <property type="protein sequence ID" value="SBW06966.1"/>
    <property type="molecule type" value="Genomic_DNA"/>
</dbReference>
<gene>
    <name evidence="3" type="ORF">KL86CLO1_12237</name>
</gene>